<dbReference type="PANTHER" id="PTHR33281:SF19">
    <property type="entry name" value="VOLTAGE-DEPENDENT ANION CHANNEL-FORMING PROTEIN YNEE"/>
    <property type="match status" value="1"/>
</dbReference>
<evidence type="ECO:0000313" key="10">
    <source>
        <dbReference type="Proteomes" id="UP001143981"/>
    </source>
</evidence>
<evidence type="ECO:0000256" key="1">
    <source>
        <dbReference type="ARBA" id="ARBA00004651"/>
    </source>
</evidence>
<evidence type="ECO:0000256" key="5">
    <source>
        <dbReference type="ARBA" id="ARBA00022989"/>
    </source>
</evidence>
<keyword evidence="10" id="KW-1185">Reference proteome</keyword>
<comment type="caution">
    <text evidence="9">The sequence shown here is derived from an EMBL/GenBank/DDBJ whole genome shotgun (WGS) entry which is preliminary data.</text>
</comment>
<dbReference type="InterPro" id="IPR044669">
    <property type="entry name" value="YneE/VCCN1/2-like"/>
</dbReference>
<evidence type="ECO:0000256" key="6">
    <source>
        <dbReference type="ARBA" id="ARBA00023065"/>
    </source>
</evidence>
<evidence type="ECO:0000256" key="7">
    <source>
        <dbReference type="ARBA" id="ARBA00023136"/>
    </source>
</evidence>
<protein>
    <submittedName>
        <fullName evidence="9">Uncharacterized protein</fullName>
    </submittedName>
</protein>
<keyword evidence="6" id="KW-0406">Ion transport</keyword>
<feature type="transmembrane region" description="Helical" evidence="8">
    <location>
        <begin position="32"/>
        <end position="51"/>
    </location>
</feature>
<gene>
    <name evidence="9" type="ORF">LPJ61_004150</name>
</gene>
<evidence type="ECO:0000256" key="8">
    <source>
        <dbReference type="SAM" id="Phobius"/>
    </source>
</evidence>
<dbReference type="GO" id="GO:0005886">
    <property type="term" value="C:plasma membrane"/>
    <property type="evidence" value="ECO:0007669"/>
    <property type="project" value="UniProtKB-SubCell"/>
</dbReference>
<accession>A0A9W8CXJ5</accession>
<comment type="subcellular location">
    <subcellularLocation>
        <location evidence="1">Cell membrane</location>
        <topology evidence="1">Multi-pass membrane protein</topology>
    </subcellularLocation>
</comment>
<keyword evidence="2" id="KW-0813">Transport</keyword>
<dbReference type="AlphaFoldDB" id="A0A9W8CXJ5"/>
<keyword evidence="7 8" id="KW-0472">Membrane</keyword>
<reference evidence="9" key="1">
    <citation type="submission" date="2022-07" db="EMBL/GenBank/DDBJ databases">
        <title>Phylogenomic reconstructions and comparative analyses of Kickxellomycotina fungi.</title>
        <authorList>
            <person name="Reynolds N.K."/>
            <person name="Stajich J.E."/>
            <person name="Barry K."/>
            <person name="Grigoriev I.V."/>
            <person name="Crous P."/>
            <person name="Smith M.E."/>
        </authorList>
    </citation>
    <scope>NUCLEOTIDE SEQUENCE</scope>
    <source>
        <strain evidence="9">BCRC 34381</strain>
    </source>
</reference>
<dbReference type="OrthoDB" id="1368at2759"/>
<feature type="transmembrane region" description="Helical" evidence="8">
    <location>
        <begin position="57"/>
        <end position="77"/>
    </location>
</feature>
<keyword evidence="4 8" id="KW-0812">Transmembrane</keyword>
<feature type="transmembrane region" description="Helical" evidence="8">
    <location>
        <begin position="277"/>
        <end position="310"/>
    </location>
</feature>
<organism evidence="9 10">
    <name type="scientific">Coemansia biformis</name>
    <dbReference type="NCBI Taxonomy" id="1286918"/>
    <lineage>
        <taxon>Eukaryota</taxon>
        <taxon>Fungi</taxon>
        <taxon>Fungi incertae sedis</taxon>
        <taxon>Zoopagomycota</taxon>
        <taxon>Kickxellomycotina</taxon>
        <taxon>Kickxellomycetes</taxon>
        <taxon>Kickxellales</taxon>
        <taxon>Kickxellaceae</taxon>
        <taxon>Coemansia</taxon>
    </lineage>
</organism>
<evidence type="ECO:0000256" key="4">
    <source>
        <dbReference type="ARBA" id="ARBA00022692"/>
    </source>
</evidence>
<dbReference type="Pfam" id="PF25539">
    <property type="entry name" value="Bestrophin_2"/>
    <property type="match status" value="1"/>
</dbReference>
<dbReference type="EMBL" id="JANBOI010000867">
    <property type="protein sequence ID" value="KAJ1728223.1"/>
    <property type="molecule type" value="Genomic_DNA"/>
</dbReference>
<evidence type="ECO:0000256" key="3">
    <source>
        <dbReference type="ARBA" id="ARBA00022475"/>
    </source>
</evidence>
<keyword evidence="3" id="KW-1003">Cell membrane</keyword>
<sequence>MLIHSAAPRNRVRALGFVWPDALHLRGSVIRISFPPVLIMTGYGVGIAFLIRQHPNLAVNLSIMTPVAVVLSLLLVFRTNSAYDRFWEGRKLWQDLIVSSRNLIRNIWCGTNEKSVEDRLRKQQVLKEISAFVIAIKHYLRGEDGIEYADFDGLLSPELRVRLMSTHDPVNYGTIGNCGVGHNSPEQRGTSHANLYAQNQQQSEGWERACEAPLPMLILYQIQKYVDYSMATGTVTAQLYANMLGQVNQLAGLMGGCERIISTPIPLAYHIHLHHSLYLYLLVLPWALGSMGLPHTIILQAIISFMMLGIDAISREIQNPFGYDHNDLPLDVFCEALLVDLNYVLRHRAAGALEISEDTLSNDVGAAKKPDSTPVSA</sequence>
<proteinExistence type="predicted"/>
<dbReference type="PANTHER" id="PTHR33281">
    <property type="entry name" value="UPF0187 PROTEIN YNEE"/>
    <property type="match status" value="1"/>
</dbReference>
<keyword evidence="5 8" id="KW-1133">Transmembrane helix</keyword>
<name>A0A9W8CXJ5_9FUNG</name>
<evidence type="ECO:0000313" key="9">
    <source>
        <dbReference type="EMBL" id="KAJ1728223.1"/>
    </source>
</evidence>
<dbReference type="GO" id="GO:0005254">
    <property type="term" value="F:chloride channel activity"/>
    <property type="evidence" value="ECO:0007669"/>
    <property type="project" value="InterPro"/>
</dbReference>
<evidence type="ECO:0000256" key="2">
    <source>
        <dbReference type="ARBA" id="ARBA00022448"/>
    </source>
</evidence>
<dbReference type="Proteomes" id="UP001143981">
    <property type="component" value="Unassembled WGS sequence"/>
</dbReference>